<proteinExistence type="predicted"/>
<feature type="compositionally biased region" description="Low complexity" evidence="1">
    <location>
        <begin position="1"/>
        <end position="17"/>
    </location>
</feature>
<dbReference type="RefSeq" id="XP_070880307.1">
    <property type="nucleotide sequence ID" value="XM_071030686.1"/>
</dbReference>
<dbReference type="EMBL" id="JBFXLQ010000153">
    <property type="protein sequence ID" value="KAL2859129.1"/>
    <property type="molecule type" value="Genomic_DNA"/>
</dbReference>
<feature type="region of interest" description="Disordered" evidence="1">
    <location>
        <begin position="95"/>
        <end position="115"/>
    </location>
</feature>
<reference evidence="2 3" key="1">
    <citation type="submission" date="2024-07" db="EMBL/GenBank/DDBJ databases">
        <title>Section-level genome sequencing and comparative genomics of Aspergillus sections Usti and Cavernicolus.</title>
        <authorList>
            <consortium name="Lawrence Berkeley National Laboratory"/>
            <person name="Nybo J.L."/>
            <person name="Vesth T.C."/>
            <person name="Theobald S."/>
            <person name="Frisvad J.C."/>
            <person name="Larsen T.O."/>
            <person name="Kjaerboelling I."/>
            <person name="Rothschild-Mancinelli K."/>
            <person name="Lyhne E.K."/>
            <person name="Kogle M.E."/>
            <person name="Barry K."/>
            <person name="Clum A."/>
            <person name="Na H."/>
            <person name="Ledsgaard L."/>
            <person name="Lin J."/>
            <person name="Lipzen A."/>
            <person name="Kuo A."/>
            <person name="Riley R."/>
            <person name="Mondo S."/>
            <person name="Labutti K."/>
            <person name="Haridas S."/>
            <person name="Pangalinan J."/>
            <person name="Salamov A.A."/>
            <person name="Simmons B.A."/>
            <person name="Magnuson J.K."/>
            <person name="Chen J."/>
            <person name="Drula E."/>
            <person name="Henrissat B."/>
            <person name="Wiebenga A."/>
            <person name="Lubbers R.J."/>
            <person name="Gomes A.C."/>
            <person name="Macurrencykelacurrency M.R."/>
            <person name="Stajich J."/>
            <person name="Grigoriev I.V."/>
            <person name="Mortensen U.H."/>
            <person name="De Vries R.P."/>
            <person name="Baker S.E."/>
            <person name="Andersen M.R."/>
        </authorList>
    </citation>
    <scope>NUCLEOTIDE SEQUENCE [LARGE SCALE GENOMIC DNA]</scope>
    <source>
        <strain evidence="2 3">CBS 449.75</strain>
    </source>
</reference>
<organism evidence="2 3">
    <name type="scientific">Aspergillus lucknowensis</name>
    <dbReference type="NCBI Taxonomy" id="176173"/>
    <lineage>
        <taxon>Eukaryota</taxon>
        <taxon>Fungi</taxon>
        <taxon>Dikarya</taxon>
        <taxon>Ascomycota</taxon>
        <taxon>Pezizomycotina</taxon>
        <taxon>Eurotiomycetes</taxon>
        <taxon>Eurotiomycetidae</taxon>
        <taxon>Eurotiales</taxon>
        <taxon>Aspergillaceae</taxon>
        <taxon>Aspergillus</taxon>
        <taxon>Aspergillus subgen. Nidulantes</taxon>
    </lineage>
</organism>
<evidence type="ECO:0000313" key="2">
    <source>
        <dbReference type="EMBL" id="KAL2859129.1"/>
    </source>
</evidence>
<comment type="caution">
    <text evidence="2">The sequence shown here is derived from an EMBL/GenBank/DDBJ whole genome shotgun (WGS) entry which is preliminary data.</text>
</comment>
<feature type="compositionally biased region" description="Basic residues" evidence="1">
    <location>
        <begin position="97"/>
        <end position="107"/>
    </location>
</feature>
<protein>
    <submittedName>
        <fullName evidence="2">Uncharacterized protein</fullName>
    </submittedName>
</protein>
<keyword evidence="3" id="KW-1185">Reference proteome</keyword>
<dbReference type="GeneID" id="98145758"/>
<name>A0ABR4L3I8_9EURO</name>
<feature type="region of interest" description="Disordered" evidence="1">
    <location>
        <begin position="1"/>
        <end position="20"/>
    </location>
</feature>
<evidence type="ECO:0000256" key="1">
    <source>
        <dbReference type="SAM" id="MobiDB-lite"/>
    </source>
</evidence>
<dbReference type="Proteomes" id="UP001610432">
    <property type="component" value="Unassembled WGS sequence"/>
</dbReference>
<sequence length="133" mass="13541">MSRASGSCRGASSSGQSDTGIQSAQLDLAAKDIRASAAWRLSSGVKNQVQLDPGADGVVSDVNAVALARISAEWRFGRPFSTTEAVAGVVLASFRPSSRRPSPRKGKSPYCAPSKNQFGGADTGLGIMLGAGG</sequence>
<gene>
    <name evidence="2" type="ORF">BJX67DRAFT_368923</name>
</gene>
<accession>A0ABR4L3I8</accession>
<evidence type="ECO:0000313" key="3">
    <source>
        <dbReference type="Proteomes" id="UP001610432"/>
    </source>
</evidence>